<keyword evidence="3" id="KW-0966">Cell projection</keyword>
<accession>A0A1G9MHP1</accession>
<dbReference type="SUPFAM" id="SSF141371">
    <property type="entry name" value="PilZ domain-like"/>
    <property type="match status" value="1"/>
</dbReference>
<evidence type="ECO:0000259" key="1">
    <source>
        <dbReference type="Pfam" id="PF07238"/>
    </source>
</evidence>
<proteinExistence type="predicted"/>
<dbReference type="OrthoDB" id="5242935at2"/>
<dbReference type="STRING" id="146817.SAMN04488502_101693"/>
<dbReference type="AlphaFoldDB" id="A0A1G9MHP1"/>
<dbReference type="EMBL" id="FNHB01000001">
    <property type="protein sequence ID" value="SDL73729.1"/>
    <property type="molecule type" value="Genomic_DNA"/>
</dbReference>
<evidence type="ECO:0000313" key="3">
    <source>
        <dbReference type="EMBL" id="SDL73729.1"/>
    </source>
</evidence>
<keyword evidence="3" id="KW-0969">Cilium</keyword>
<evidence type="ECO:0000313" key="4">
    <source>
        <dbReference type="Proteomes" id="UP000214880"/>
    </source>
</evidence>
<dbReference type="InterPro" id="IPR009926">
    <property type="entry name" value="T3SS_YcgR_PilZN"/>
</dbReference>
<dbReference type="RefSeq" id="WP_092068293.1">
    <property type="nucleotide sequence ID" value="NZ_FNHB01000001.1"/>
</dbReference>
<evidence type="ECO:0000259" key="2">
    <source>
        <dbReference type="Pfam" id="PF12945"/>
    </source>
</evidence>
<keyword evidence="3" id="KW-0282">Flagellum</keyword>
<dbReference type="Pfam" id="PF12945">
    <property type="entry name" value="PilZNR"/>
    <property type="match status" value="1"/>
</dbReference>
<keyword evidence="4" id="KW-1185">Reference proteome</keyword>
<dbReference type="Proteomes" id="UP000214880">
    <property type="component" value="Unassembled WGS sequence"/>
</dbReference>
<organism evidence="3 4">
    <name type="scientific">Dendrosporobacter quercicolus</name>
    <dbReference type="NCBI Taxonomy" id="146817"/>
    <lineage>
        <taxon>Bacteria</taxon>
        <taxon>Bacillati</taxon>
        <taxon>Bacillota</taxon>
        <taxon>Negativicutes</taxon>
        <taxon>Selenomonadales</taxon>
        <taxon>Sporomusaceae</taxon>
        <taxon>Dendrosporobacter</taxon>
    </lineage>
</organism>
<gene>
    <name evidence="3" type="ORF">SAMN04488502_101693</name>
</gene>
<feature type="domain" description="PilZ" evidence="1">
    <location>
        <begin position="103"/>
        <end position="209"/>
    </location>
</feature>
<dbReference type="Pfam" id="PF07238">
    <property type="entry name" value="PilZ"/>
    <property type="match status" value="1"/>
</dbReference>
<dbReference type="Gene3D" id="2.40.10.220">
    <property type="entry name" value="predicted glycosyltransferase like domains"/>
    <property type="match status" value="1"/>
</dbReference>
<dbReference type="InterPro" id="IPR009875">
    <property type="entry name" value="PilZ_domain"/>
</dbReference>
<reference evidence="3 4" key="1">
    <citation type="submission" date="2016-10" db="EMBL/GenBank/DDBJ databases">
        <authorList>
            <person name="de Groot N.N."/>
        </authorList>
    </citation>
    <scope>NUCLEOTIDE SEQUENCE [LARGE SCALE GENOMIC DNA]</scope>
    <source>
        <strain evidence="3 4">DSM 1736</strain>
    </source>
</reference>
<dbReference type="GO" id="GO:0035438">
    <property type="term" value="F:cyclic-di-GMP binding"/>
    <property type="evidence" value="ECO:0007669"/>
    <property type="project" value="InterPro"/>
</dbReference>
<protein>
    <submittedName>
        <fullName evidence="3">C-di-GMP-binding flagellar brake protein YcgR, contains PilZNR and PilZ domains</fullName>
    </submittedName>
</protein>
<name>A0A1G9MHP1_9FIRM</name>
<sequence length="220" mass="25095">MNKFEQTNFENVLQVNQRLEIMLAAVPGKKFASRIEEVHDDHLVIAMPMTKGQPIILNHGSKFFARLVVHQSAYQLTCTFIDKRLNPIPVWLVSRPADIKKIQQRAFVRLDSSMPVRWQFLTETEDDPLISSTIRDISGGGVRIITKNPVPLGSKLKVMIDLPGIGPLELSSEVVRIDQPQADLPIFWVGTKFLDIPENIRSKIIKYIFKKQVEERQKGL</sequence>
<feature type="domain" description="Type III secretion system flagellar brake protein YcgR PilZN" evidence="2">
    <location>
        <begin position="14"/>
        <end position="96"/>
    </location>
</feature>